<accession>A0A1N7RTD1</accession>
<name>A0A1N7RTD1_9BURK</name>
<dbReference type="Proteomes" id="UP000195569">
    <property type="component" value="Unassembled WGS sequence"/>
</dbReference>
<evidence type="ECO:0000313" key="3">
    <source>
        <dbReference type="Proteomes" id="UP000195569"/>
    </source>
</evidence>
<keyword evidence="1" id="KW-1133">Transmembrane helix</keyword>
<keyword evidence="3" id="KW-1185">Reference proteome</keyword>
<feature type="transmembrane region" description="Helical" evidence="1">
    <location>
        <begin position="65"/>
        <end position="86"/>
    </location>
</feature>
<evidence type="ECO:0000313" key="2">
    <source>
        <dbReference type="EMBL" id="SIT38369.1"/>
    </source>
</evidence>
<reference evidence="2" key="1">
    <citation type="submission" date="2016-12" db="EMBL/GenBank/DDBJ databases">
        <authorList>
            <person name="Moulin L."/>
        </authorList>
    </citation>
    <scope>NUCLEOTIDE SEQUENCE [LARGE SCALE GENOMIC DNA]</scope>
    <source>
        <strain evidence="2">STM 7183</strain>
    </source>
</reference>
<dbReference type="EMBL" id="CYGY02000017">
    <property type="protein sequence ID" value="SIT38369.1"/>
    <property type="molecule type" value="Genomic_DNA"/>
</dbReference>
<dbReference type="Pfam" id="PF11752">
    <property type="entry name" value="DUF3309"/>
    <property type="match status" value="1"/>
</dbReference>
<sequence length="89" mass="9677">MKRASCAFDNRPARVVMLLSRASSGLHSWPGHIRRDNVTLGTILLIVVILLLIGALPSWPYSSGWGYRPTGLVGVVLIVVIVLLLMGQI</sequence>
<organism evidence="2 3">
    <name type="scientific">Paraburkholderia piptadeniae</name>
    <dbReference type="NCBI Taxonomy" id="1701573"/>
    <lineage>
        <taxon>Bacteria</taxon>
        <taxon>Pseudomonadati</taxon>
        <taxon>Pseudomonadota</taxon>
        <taxon>Betaproteobacteria</taxon>
        <taxon>Burkholderiales</taxon>
        <taxon>Burkholderiaceae</taxon>
        <taxon>Paraburkholderia</taxon>
    </lineage>
</organism>
<feature type="transmembrane region" description="Helical" evidence="1">
    <location>
        <begin position="38"/>
        <end position="59"/>
    </location>
</feature>
<protein>
    <recommendedName>
        <fullName evidence="4">DUF3309 domain-containing protein</fullName>
    </recommendedName>
</protein>
<comment type="caution">
    <text evidence="2">The sequence shown here is derived from an EMBL/GenBank/DDBJ whole genome shotgun (WGS) entry which is preliminary data.</text>
</comment>
<dbReference type="AlphaFoldDB" id="A0A1N7RTD1"/>
<keyword evidence="1" id="KW-0472">Membrane</keyword>
<proteinExistence type="predicted"/>
<gene>
    <name evidence="2" type="ORF">BN2476_170100</name>
</gene>
<evidence type="ECO:0008006" key="4">
    <source>
        <dbReference type="Google" id="ProtNLM"/>
    </source>
</evidence>
<dbReference type="InterPro" id="IPR021738">
    <property type="entry name" value="DUF3309"/>
</dbReference>
<keyword evidence="1" id="KW-0812">Transmembrane</keyword>
<evidence type="ECO:0000256" key="1">
    <source>
        <dbReference type="SAM" id="Phobius"/>
    </source>
</evidence>